<dbReference type="Proteomes" id="UP000244932">
    <property type="component" value="Unassembled WGS sequence"/>
</dbReference>
<proteinExistence type="predicted"/>
<keyword evidence="3" id="KW-1185">Reference proteome</keyword>
<dbReference type="Pfam" id="PF13692">
    <property type="entry name" value="Glyco_trans_1_4"/>
    <property type="match status" value="1"/>
</dbReference>
<dbReference type="PANTHER" id="PTHR46401:SF2">
    <property type="entry name" value="GLYCOSYLTRANSFERASE WBBK-RELATED"/>
    <property type="match status" value="1"/>
</dbReference>
<keyword evidence="1" id="KW-0808">Transferase</keyword>
<dbReference type="AlphaFoldDB" id="A0A2R8A805"/>
<dbReference type="EMBL" id="OMKW01000001">
    <property type="protein sequence ID" value="SPF28326.1"/>
    <property type="molecule type" value="Genomic_DNA"/>
</dbReference>
<name>A0A2R8A805_9RHOB</name>
<evidence type="ECO:0000256" key="1">
    <source>
        <dbReference type="ARBA" id="ARBA00022679"/>
    </source>
</evidence>
<gene>
    <name evidence="2" type="ORF">POI8812_00624</name>
</gene>
<accession>A0A2R8A805</accession>
<dbReference type="SUPFAM" id="SSF53756">
    <property type="entry name" value="UDP-Glycosyltransferase/glycogen phosphorylase"/>
    <property type="match status" value="1"/>
</dbReference>
<organism evidence="2 3">
    <name type="scientific">Pontivivens insulae</name>
    <dbReference type="NCBI Taxonomy" id="1639689"/>
    <lineage>
        <taxon>Bacteria</taxon>
        <taxon>Pseudomonadati</taxon>
        <taxon>Pseudomonadota</taxon>
        <taxon>Alphaproteobacteria</taxon>
        <taxon>Rhodobacterales</taxon>
        <taxon>Paracoccaceae</taxon>
        <taxon>Pontivivens</taxon>
    </lineage>
</organism>
<reference evidence="2 3" key="1">
    <citation type="submission" date="2018-03" db="EMBL/GenBank/DDBJ databases">
        <authorList>
            <person name="Keele B.F."/>
        </authorList>
    </citation>
    <scope>NUCLEOTIDE SEQUENCE [LARGE SCALE GENOMIC DNA]</scope>
    <source>
        <strain evidence="2 3">CeCT 8812</strain>
    </source>
</reference>
<dbReference type="CDD" id="cd03801">
    <property type="entry name" value="GT4_PimA-like"/>
    <property type="match status" value="1"/>
</dbReference>
<sequence length="334" mass="37910">MYSGLQGRYTYLPLRKFPQVEAVQERTDAPVILHLHWEDRMFAKSRNREGNKATLDWHIEHMNMFRERGGRILWTIHNRTPHANRDPETFAEARSALVDVADRIHVHSDHARNFVVDTLGAAPEKCRVIAHPSYLGFYEPAETTLARPLPDGPVHFLQFGVMRGQKGIGHLSEATHLLQTRRPDNWKLTIAGRTPRNMRRLVKQISRLPMVTTLPDYVPTADVPEIFGSAHAFVAPFSEVFSSGSIALGLTFGLPVIGPDGPVMQETLPEKLISLLYPPNQTRRLMRRMAQVLDVDNVVRQVWREAAFEQAFAHRPEIISGQLGELLDEICEIA</sequence>
<dbReference type="Gene3D" id="3.40.50.2000">
    <property type="entry name" value="Glycogen Phosphorylase B"/>
    <property type="match status" value="1"/>
</dbReference>
<evidence type="ECO:0000313" key="2">
    <source>
        <dbReference type="EMBL" id="SPF28326.1"/>
    </source>
</evidence>
<dbReference type="PANTHER" id="PTHR46401">
    <property type="entry name" value="GLYCOSYLTRANSFERASE WBBK-RELATED"/>
    <property type="match status" value="1"/>
</dbReference>
<dbReference type="GO" id="GO:0016757">
    <property type="term" value="F:glycosyltransferase activity"/>
    <property type="evidence" value="ECO:0007669"/>
    <property type="project" value="TreeGrafter"/>
</dbReference>
<protein>
    <submittedName>
        <fullName evidence="2">Uncharacterized protein</fullName>
    </submittedName>
</protein>
<evidence type="ECO:0000313" key="3">
    <source>
        <dbReference type="Proteomes" id="UP000244932"/>
    </source>
</evidence>